<dbReference type="InterPro" id="IPR007691">
    <property type="entry name" value="LpxD"/>
</dbReference>
<comment type="catalytic activity">
    <reaction evidence="7">
        <text>a UDP-3-O-[(3R)-3-hydroxyacyl]-alpha-D-glucosamine + a (3R)-hydroxyacyl-[ACP] = a UDP-2-N,3-O-bis[(3R)-3-hydroxyacyl]-alpha-D-glucosamine + holo-[ACP] + H(+)</text>
        <dbReference type="Rhea" id="RHEA:53836"/>
        <dbReference type="Rhea" id="RHEA-COMP:9685"/>
        <dbReference type="Rhea" id="RHEA-COMP:9945"/>
        <dbReference type="ChEBI" id="CHEBI:15378"/>
        <dbReference type="ChEBI" id="CHEBI:64479"/>
        <dbReference type="ChEBI" id="CHEBI:78827"/>
        <dbReference type="ChEBI" id="CHEBI:137740"/>
        <dbReference type="ChEBI" id="CHEBI:137748"/>
        <dbReference type="EC" id="2.3.1.191"/>
    </reaction>
</comment>
<dbReference type="UniPathway" id="UPA00973"/>
<gene>
    <name evidence="7" type="primary">lpxD</name>
    <name evidence="9" type="ORF">EL17_03305</name>
</gene>
<dbReference type="NCBIfam" id="NF002060">
    <property type="entry name" value="PRK00892.1"/>
    <property type="match status" value="1"/>
</dbReference>
<accession>A0A074LLJ1</accession>
<dbReference type="PANTHER" id="PTHR43378:SF2">
    <property type="entry name" value="UDP-3-O-ACYLGLUCOSAMINE N-ACYLTRANSFERASE 1, MITOCHONDRIAL-RELATED"/>
    <property type="match status" value="1"/>
</dbReference>
<dbReference type="OrthoDB" id="9784739at2"/>
<evidence type="ECO:0000313" key="9">
    <source>
        <dbReference type="EMBL" id="KEO74717.1"/>
    </source>
</evidence>
<evidence type="ECO:0000256" key="3">
    <source>
        <dbReference type="ARBA" id="ARBA00022679"/>
    </source>
</evidence>
<dbReference type="Gene3D" id="2.160.10.10">
    <property type="entry name" value="Hexapeptide repeat proteins"/>
    <property type="match status" value="1"/>
</dbReference>
<dbReference type="Pfam" id="PF04613">
    <property type="entry name" value="LpxD"/>
    <property type="match status" value="1"/>
</dbReference>
<dbReference type="GO" id="GO:0009245">
    <property type="term" value="P:lipid A biosynthetic process"/>
    <property type="evidence" value="ECO:0007669"/>
    <property type="project" value="UniProtKB-UniRule"/>
</dbReference>
<dbReference type="HAMAP" id="MF_00523">
    <property type="entry name" value="LpxD"/>
    <property type="match status" value="1"/>
</dbReference>
<evidence type="ECO:0000259" key="8">
    <source>
        <dbReference type="Pfam" id="PF04613"/>
    </source>
</evidence>
<comment type="subunit">
    <text evidence="7">Homotrimer.</text>
</comment>
<sequence length="340" mass="36495">MEFTVNQVAELLNGKVEGDGSLKVSRLDKIQEGKPGSISFLSNLKYEPYLYTTQASAVIVQEDLKPSKAIHTNLIRVKDPYSGFTQLLEAYALMIRADKSGVEQPSFMDESSIMGENGYRAAFSYIGKNSVIGNNVKIHAQAVIGDDVSIGDHCIIHPGARILNQSKIGNHCEIHSNAVIGSDGFGFAPQSDGTYKNIPQLGNVVLEDYVSIGAGTTIDRATLGSTVIKKGVKIDNLVQIAHNVVIGENTVIAAQAGISGSTEVGKNCILAGKAGLIGHLKIADRTTIGANTGISKSIIEEGTTVHGYMGFKIKDFLKSYAIFKKLPELQNKMIDLEKKL</sequence>
<evidence type="ECO:0000313" key="10">
    <source>
        <dbReference type="Proteomes" id="UP000027821"/>
    </source>
</evidence>
<dbReference type="EMBL" id="JMIH01000014">
    <property type="protein sequence ID" value="KEO74717.1"/>
    <property type="molecule type" value="Genomic_DNA"/>
</dbReference>
<keyword evidence="1 7" id="KW-0444">Lipid biosynthesis</keyword>
<evidence type="ECO:0000256" key="6">
    <source>
        <dbReference type="ARBA" id="ARBA00023315"/>
    </source>
</evidence>
<dbReference type="PANTHER" id="PTHR43378">
    <property type="entry name" value="UDP-3-O-ACYLGLUCOSAMINE N-ACYLTRANSFERASE"/>
    <property type="match status" value="1"/>
</dbReference>
<comment type="caution">
    <text evidence="9">The sequence shown here is derived from an EMBL/GenBank/DDBJ whole genome shotgun (WGS) entry which is preliminary data.</text>
</comment>
<dbReference type="Pfam" id="PF00132">
    <property type="entry name" value="Hexapep"/>
    <property type="match status" value="2"/>
</dbReference>
<dbReference type="STRING" id="1048983.EL17_03305"/>
<feature type="domain" description="UDP-3-O-[3-hydroxymyristoyl] glucosamine N-acyltransferase non-repeat region" evidence="8">
    <location>
        <begin position="22"/>
        <end position="89"/>
    </location>
</feature>
<keyword evidence="2 7" id="KW-0441">Lipid A biosynthesis</keyword>
<protein>
    <recommendedName>
        <fullName evidence="7">UDP-3-O-acylglucosamine N-acyltransferase</fullName>
        <ecNumber evidence="7">2.3.1.191</ecNumber>
    </recommendedName>
</protein>
<dbReference type="eggNOG" id="COG1044">
    <property type="taxonomic scope" value="Bacteria"/>
</dbReference>
<dbReference type="GO" id="GO:0016410">
    <property type="term" value="F:N-acyltransferase activity"/>
    <property type="evidence" value="ECO:0007669"/>
    <property type="project" value="InterPro"/>
</dbReference>
<comment type="similarity">
    <text evidence="7">Belongs to the transferase hexapeptide repeat family. LpxD subfamily.</text>
</comment>
<dbReference type="CDD" id="cd03352">
    <property type="entry name" value="LbH_LpxD"/>
    <property type="match status" value="1"/>
</dbReference>
<keyword evidence="4 7" id="KW-0677">Repeat</keyword>
<dbReference type="EC" id="2.3.1.191" evidence="7"/>
<name>A0A074LLJ1_9BACT</name>
<dbReference type="Gene3D" id="3.40.1390.10">
    <property type="entry name" value="MurE/MurF, N-terminal domain"/>
    <property type="match status" value="1"/>
</dbReference>
<feature type="active site" description="Proton acceptor" evidence="7">
    <location>
        <position position="242"/>
    </location>
</feature>
<dbReference type="RefSeq" id="WP_035070874.1">
    <property type="nucleotide sequence ID" value="NZ_JMIH01000014.1"/>
</dbReference>
<keyword evidence="5 7" id="KW-0443">Lipid metabolism</keyword>
<evidence type="ECO:0000256" key="1">
    <source>
        <dbReference type="ARBA" id="ARBA00022516"/>
    </source>
</evidence>
<dbReference type="GO" id="GO:0103118">
    <property type="term" value="F:UDP-3-O-[(3R)-3-hydroxyacyl]-glucosamine N-acyltransferase activity"/>
    <property type="evidence" value="ECO:0007669"/>
    <property type="project" value="UniProtKB-EC"/>
</dbReference>
<evidence type="ECO:0000256" key="7">
    <source>
        <dbReference type="HAMAP-Rule" id="MF_00523"/>
    </source>
</evidence>
<evidence type="ECO:0000256" key="5">
    <source>
        <dbReference type="ARBA" id="ARBA00023098"/>
    </source>
</evidence>
<dbReference type="InterPro" id="IPR011004">
    <property type="entry name" value="Trimer_LpxA-like_sf"/>
</dbReference>
<dbReference type="Proteomes" id="UP000027821">
    <property type="component" value="Unassembled WGS sequence"/>
</dbReference>
<dbReference type="NCBIfam" id="TIGR01853">
    <property type="entry name" value="lipid_A_lpxD"/>
    <property type="match status" value="1"/>
</dbReference>
<dbReference type="PROSITE" id="PS00101">
    <property type="entry name" value="HEXAPEP_TRANSFERASES"/>
    <property type="match status" value="1"/>
</dbReference>
<evidence type="ECO:0000256" key="4">
    <source>
        <dbReference type="ARBA" id="ARBA00022737"/>
    </source>
</evidence>
<dbReference type="InterPro" id="IPR018357">
    <property type="entry name" value="Hexapep_transf_CS"/>
</dbReference>
<evidence type="ECO:0000256" key="2">
    <source>
        <dbReference type="ARBA" id="ARBA00022556"/>
    </source>
</evidence>
<proteinExistence type="inferred from homology"/>
<organism evidence="9 10">
    <name type="scientific">Anditalea andensis</name>
    <dbReference type="NCBI Taxonomy" id="1048983"/>
    <lineage>
        <taxon>Bacteria</taxon>
        <taxon>Pseudomonadati</taxon>
        <taxon>Bacteroidota</taxon>
        <taxon>Cytophagia</taxon>
        <taxon>Cytophagales</taxon>
        <taxon>Cytophagaceae</taxon>
        <taxon>Anditalea</taxon>
    </lineage>
</organism>
<dbReference type="AlphaFoldDB" id="A0A074LLJ1"/>
<dbReference type="InterPro" id="IPR001451">
    <property type="entry name" value="Hexapep"/>
</dbReference>
<comment type="pathway">
    <text evidence="7">Bacterial outer membrane biogenesis; LPS lipid A biosynthesis.</text>
</comment>
<keyword evidence="10" id="KW-1185">Reference proteome</keyword>
<comment type="function">
    <text evidence="7">Catalyzes the N-acylation of UDP-3-O-acylglucosamine using 3-hydroxyacyl-ACP as the acyl donor. Is involved in the biosynthesis of lipid A, a phosphorylated glycolipid that anchors the lipopolysaccharide to the outer membrane of the cell.</text>
</comment>
<dbReference type="SUPFAM" id="SSF51161">
    <property type="entry name" value="Trimeric LpxA-like enzymes"/>
    <property type="match status" value="1"/>
</dbReference>
<dbReference type="InterPro" id="IPR020573">
    <property type="entry name" value="UDP_GlcNAc_AcTrfase_non-rep"/>
</dbReference>
<keyword evidence="6 7" id="KW-0012">Acyltransferase</keyword>
<dbReference type="GO" id="GO:0016020">
    <property type="term" value="C:membrane"/>
    <property type="evidence" value="ECO:0007669"/>
    <property type="project" value="GOC"/>
</dbReference>
<reference evidence="9 10" key="1">
    <citation type="submission" date="2014-04" db="EMBL/GenBank/DDBJ databases">
        <title>Characterization and application of a salt tolerant electro-active bacterium.</title>
        <authorList>
            <person name="Yang L."/>
            <person name="Wei S."/>
            <person name="Tay Q.X.M."/>
        </authorList>
    </citation>
    <scope>NUCLEOTIDE SEQUENCE [LARGE SCALE GENOMIC DNA]</scope>
    <source>
        <strain evidence="9 10">LY1</strain>
    </source>
</reference>
<keyword evidence="3 7" id="KW-0808">Transferase</keyword>